<accession>A0A381YF24</accession>
<protein>
    <submittedName>
        <fullName evidence="1">Uncharacterized protein</fullName>
    </submittedName>
</protein>
<proteinExistence type="predicted"/>
<evidence type="ECO:0000313" key="1">
    <source>
        <dbReference type="EMBL" id="SVA75037.1"/>
    </source>
</evidence>
<reference evidence="1" key="1">
    <citation type="submission" date="2018-05" db="EMBL/GenBank/DDBJ databases">
        <authorList>
            <person name="Lanie J.A."/>
            <person name="Ng W.-L."/>
            <person name="Kazmierczak K.M."/>
            <person name="Andrzejewski T.M."/>
            <person name="Davidsen T.M."/>
            <person name="Wayne K.J."/>
            <person name="Tettelin H."/>
            <person name="Glass J.I."/>
            <person name="Rusch D."/>
            <person name="Podicherti R."/>
            <person name="Tsui H.-C.T."/>
            <person name="Winkler M.E."/>
        </authorList>
    </citation>
    <scope>NUCLEOTIDE SEQUENCE</scope>
</reference>
<dbReference type="EMBL" id="UINC01017968">
    <property type="protein sequence ID" value="SVA75037.1"/>
    <property type="molecule type" value="Genomic_DNA"/>
</dbReference>
<dbReference type="AlphaFoldDB" id="A0A381YF24"/>
<feature type="non-terminal residue" evidence="1">
    <location>
        <position position="1"/>
    </location>
</feature>
<name>A0A381YF24_9ZZZZ</name>
<sequence>VKFFYGKYTNIIYEDYDGEFTVEFNADMYGSPS</sequence>
<feature type="non-terminal residue" evidence="1">
    <location>
        <position position="33"/>
    </location>
</feature>
<gene>
    <name evidence="1" type="ORF">METZ01_LOCUS127891</name>
</gene>
<organism evidence="1">
    <name type="scientific">marine metagenome</name>
    <dbReference type="NCBI Taxonomy" id="408172"/>
    <lineage>
        <taxon>unclassified sequences</taxon>
        <taxon>metagenomes</taxon>
        <taxon>ecological metagenomes</taxon>
    </lineage>
</organism>